<reference evidence="1 2" key="1">
    <citation type="submission" date="2020-08" db="EMBL/GenBank/DDBJ databases">
        <title>Genomic Encyclopedia of Type Strains, Phase III (KMG-III): the genomes of soil and plant-associated and newly described type strains.</title>
        <authorList>
            <person name="Whitman W."/>
        </authorList>
    </citation>
    <scope>NUCLEOTIDE SEQUENCE [LARGE SCALE GENOMIC DNA]</scope>
    <source>
        <strain evidence="1 2">CECT 3266</strain>
    </source>
</reference>
<evidence type="ECO:0000313" key="2">
    <source>
        <dbReference type="Proteomes" id="UP000556084"/>
    </source>
</evidence>
<protein>
    <submittedName>
        <fullName evidence="1">Uncharacterized protein</fullName>
    </submittedName>
</protein>
<name>A0A7W7PLX4_9ACTN</name>
<evidence type="ECO:0000313" key="1">
    <source>
        <dbReference type="EMBL" id="MBB4894722.1"/>
    </source>
</evidence>
<sequence>MTTAAVGEPGIPPMPERTPKALREAIAQHAPQLLPDFDAHWKRYVADAYDISTVPAFMARWWGEYAIARDPQLDAHVTGLEHRAAYECTDPAEARALLEEASSIRHMAARTEPGQ</sequence>
<keyword evidence="2" id="KW-1185">Reference proteome</keyword>
<dbReference type="EMBL" id="JACHJH010000005">
    <property type="protein sequence ID" value="MBB4894722.1"/>
    <property type="molecule type" value="Genomic_DNA"/>
</dbReference>
<dbReference type="AlphaFoldDB" id="A0A7W7PLX4"/>
<comment type="caution">
    <text evidence="1">The sequence shown here is derived from an EMBL/GenBank/DDBJ whole genome shotgun (WGS) entry which is preliminary data.</text>
</comment>
<proteinExistence type="predicted"/>
<gene>
    <name evidence="1" type="ORF">FHS39_003780</name>
</gene>
<dbReference type="RefSeq" id="WP_184350483.1">
    <property type="nucleotide sequence ID" value="NZ_JACHJH010000005.1"/>
</dbReference>
<organism evidence="1 2">
    <name type="scientific">Streptomyces olivoverticillatus</name>
    <dbReference type="NCBI Taxonomy" id="66427"/>
    <lineage>
        <taxon>Bacteria</taxon>
        <taxon>Bacillati</taxon>
        <taxon>Actinomycetota</taxon>
        <taxon>Actinomycetes</taxon>
        <taxon>Kitasatosporales</taxon>
        <taxon>Streptomycetaceae</taxon>
        <taxon>Streptomyces</taxon>
    </lineage>
</organism>
<dbReference type="Proteomes" id="UP000556084">
    <property type="component" value="Unassembled WGS sequence"/>
</dbReference>
<accession>A0A7W7PLX4</accession>